<keyword evidence="4 5" id="KW-0134">Cell wall</keyword>
<keyword evidence="6" id="KW-0472">Membrane</keyword>
<evidence type="ECO:0000256" key="3">
    <source>
        <dbReference type="ARBA" id="ARBA00005784"/>
    </source>
</evidence>
<dbReference type="GO" id="GO:0071555">
    <property type="term" value="P:cell wall organization"/>
    <property type="evidence" value="ECO:0007669"/>
    <property type="project" value="UniProtKB-KW"/>
</dbReference>
<comment type="similarity">
    <text evidence="3 5">Belongs to the pectinacetylesterase family.</text>
</comment>
<dbReference type="EC" id="3.1.1.-" evidence="5"/>
<proteinExistence type="inferred from homology"/>
<comment type="caution">
    <text evidence="7">The sequence shown here is derived from an EMBL/GenBank/DDBJ whole genome shotgun (WGS) entry which is preliminary data.</text>
</comment>
<protein>
    <recommendedName>
        <fullName evidence="5">Pectin acetylesterase</fullName>
        <ecNumber evidence="5">3.1.1.-</ecNumber>
    </recommendedName>
</protein>
<gene>
    <name evidence="7" type="ORF">J5N97_014916</name>
</gene>
<evidence type="ECO:0000256" key="6">
    <source>
        <dbReference type="SAM" id="Phobius"/>
    </source>
</evidence>
<keyword evidence="5" id="KW-0961">Cell wall biogenesis/degradation</keyword>
<evidence type="ECO:0000313" key="7">
    <source>
        <dbReference type="EMBL" id="KAJ0979442.1"/>
    </source>
</evidence>
<evidence type="ECO:0000256" key="2">
    <source>
        <dbReference type="ARBA" id="ARBA00004191"/>
    </source>
</evidence>
<dbReference type="PANTHER" id="PTHR21562:SF83">
    <property type="entry name" value="PECTIN ACETYLESTERASE 4"/>
    <property type="match status" value="1"/>
</dbReference>
<comment type="subcellular location">
    <subcellularLocation>
        <location evidence="2 5">Secreted</location>
        <location evidence="2 5">Cell wall</location>
    </subcellularLocation>
</comment>
<dbReference type="InterPro" id="IPR004963">
    <property type="entry name" value="PAE/NOTUM"/>
</dbReference>
<keyword evidence="6" id="KW-1133">Transmembrane helix</keyword>
<evidence type="ECO:0000256" key="5">
    <source>
        <dbReference type="RuleBase" id="RU363114"/>
    </source>
</evidence>
<sequence>MATSTAQLLRLWWRRGGRDRVLATSGFAVLVLTLFLTFGSLFHAGPEPAFDGLSEGPVLVDLTLVHDAEKKGAVCLDGSPPGYYLLRGFGSGADRWVVHLEGGGWCDSVKSCSLRARSHLGSSRYFESHIPFEGILNNHPSLNPDFYNWNKVKVRYCDGASMTGNVEDEFQNNTKLFFRGKRVWEAVMRDLLSRGLANAKQALLTGCSAGGLATFIHCDNFRALLPKQTTVKCLPDAGFFIDANDISGKRTLRSFYHDVVHLQDLANDLSKDCISKTEPAQCFFPQEFIKYIRTPLFILNPAYDAWQVQHVLAPSTSDPQRRWQRCRLNIHNCDSKLLEALQGFRTTMLNALSEFQKNRDGGMFINSCFTHCQTHSNLTWHSPTSPRINNRTIAETVGDWYFDRREAKEIDCPYPCNPTCYHLDLSAIWP</sequence>
<feature type="transmembrane region" description="Helical" evidence="6">
    <location>
        <begin position="21"/>
        <end position="42"/>
    </location>
</feature>
<dbReference type="Proteomes" id="UP001085076">
    <property type="component" value="Miscellaneous, Linkage group lg03"/>
</dbReference>
<reference evidence="7" key="2">
    <citation type="journal article" date="2022" name="Hortic Res">
        <title>The genome of Dioscorea zingiberensis sheds light on the biosynthesis, origin and evolution of the medicinally important diosgenin saponins.</title>
        <authorList>
            <person name="Li Y."/>
            <person name="Tan C."/>
            <person name="Li Z."/>
            <person name="Guo J."/>
            <person name="Li S."/>
            <person name="Chen X."/>
            <person name="Wang C."/>
            <person name="Dai X."/>
            <person name="Yang H."/>
            <person name="Song W."/>
            <person name="Hou L."/>
            <person name="Xu J."/>
            <person name="Tong Z."/>
            <person name="Xu A."/>
            <person name="Yuan X."/>
            <person name="Wang W."/>
            <person name="Yang Q."/>
            <person name="Chen L."/>
            <person name="Sun Z."/>
            <person name="Wang K."/>
            <person name="Pan B."/>
            <person name="Chen J."/>
            <person name="Bao Y."/>
            <person name="Liu F."/>
            <person name="Qi X."/>
            <person name="Gang D.R."/>
            <person name="Wen J."/>
            <person name="Li J."/>
        </authorList>
    </citation>
    <scope>NUCLEOTIDE SEQUENCE</scope>
    <source>
        <strain evidence="7">Dzin_1.0</strain>
    </source>
</reference>
<organism evidence="7 8">
    <name type="scientific">Dioscorea zingiberensis</name>
    <dbReference type="NCBI Taxonomy" id="325984"/>
    <lineage>
        <taxon>Eukaryota</taxon>
        <taxon>Viridiplantae</taxon>
        <taxon>Streptophyta</taxon>
        <taxon>Embryophyta</taxon>
        <taxon>Tracheophyta</taxon>
        <taxon>Spermatophyta</taxon>
        <taxon>Magnoliopsida</taxon>
        <taxon>Liliopsida</taxon>
        <taxon>Dioscoreales</taxon>
        <taxon>Dioscoreaceae</taxon>
        <taxon>Dioscorea</taxon>
    </lineage>
</organism>
<evidence type="ECO:0000313" key="8">
    <source>
        <dbReference type="Proteomes" id="UP001085076"/>
    </source>
</evidence>
<dbReference type="Pfam" id="PF03283">
    <property type="entry name" value="PAE"/>
    <property type="match status" value="1"/>
</dbReference>
<keyword evidence="8" id="KW-1185">Reference proteome</keyword>
<keyword evidence="5" id="KW-0378">Hydrolase</keyword>
<dbReference type="OrthoDB" id="2015280at2759"/>
<evidence type="ECO:0000256" key="1">
    <source>
        <dbReference type="ARBA" id="ARBA00003534"/>
    </source>
</evidence>
<evidence type="ECO:0000256" key="4">
    <source>
        <dbReference type="ARBA" id="ARBA00022512"/>
    </source>
</evidence>
<dbReference type="PANTHER" id="PTHR21562">
    <property type="entry name" value="NOTUM-RELATED"/>
    <property type="match status" value="1"/>
</dbReference>
<comment type="function">
    <text evidence="1 5">Hydrolyzes acetyl esters in homogalacturonan regions of pectin. In type I primary cell wall, galacturonic acid residues of pectin can be acetylated at the O-2 and O-3 positions. Decreasing the degree of acetylation of pectin gels in vitro alters their physical properties.</text>
</comment>
<accession>A0A9D5HKI6</accession>
<dbReference type="GO" id="GO:0016787">
    <property type="term" value="F:hydrolase activity"/>
    <property type="evidence" value="ECO:0007669"/>
    <property type="project" value="UniProtKB-KW"/>
</dbReference>
<dbReference type="EMBL" id="JAGGNH010000003">
    <property type="protein sequence ID" value="KAJ0979442.1"/>
    <property type="molecule type" value="Genomic_DNA"/>
</dbReference>
<dbReference type="AlphaFoldDB" id="A0A9D5HKI6"/>
<name>A0A9D5HKI6_9LILI</name>
<reference evidence="7" key="1">
    <citation type="submission" date="2021-03" db="EMBL/GenBank/DDBJ databases">
        <authorList>
            <person name="Li Z."/>
            <person name="Yang C."/>
        </authorList>
    </citation>
    <scope>NUCLEOTIDE SEQUENCE</scope>
    <source>
        <strain evidence="7">Dzin_1.0</strain>
        <tissue evidence="7">Leaf</tissue>
    </source>
</reference>
<keyword evidence="5" id="KW-0964">Secreted</keyword>
<keyword evidence="6" id="KW-0812">Transmembrane</keyword>